<dbReference type="AlphaFoldDB" id="W9K3J8"/>
<dbReference type="HOGENOM" id="CLU_3299385_0_0_1"/>
<dbReference type="Proteomes" id="UP000030766">
    <property type="component" value="Unassembled WGS sequence"/>
</dbReference>
<gene>
    <name evidence="1" type="ORF">FOZG_08127</name>
</gene>
<sequence>MQPQDIEFESYDSGKDGRLFCTLERWDVKAPMICANVIMG</sequence>
<reference evidence="1" key="2">
    <citation type="submission" date="2012-06" db="EMBL/GenBank/DDBJ databases">
        <title>Annotation of the Genome Sequence of Fusarium oxysporum Fo47.</title>
        <authorList>
            <consortium name="The Broad Institute Genomics Platform"/>
            <person name="Ma L.-J."/>
            <person name="Corby-Kistler H."/>
            <person name="Broz K."/>
            <person name="Gale L.R."/>
            <person name="Jonkers W."/>
            <person name="O'Donnell K."/>
            <person name="Ploetz R."/>
            <person name="Steinberg C."/>
            <person name="Schwartz D.C."/>
            <person name="VanEtten H."/>
            <person name="Zhou S."/>
            <person name="Young S.K."/>
            <person name="Zeng Q."/>
            <person name="Gargeya S."/>
            <person name="Fitzgerald M."/>
            <person name="Abouelleil A."/>
            <person name="Alvarado L."/>
            <person name="Chapman S.B."/>
            <person name="Gainer-Dewar J."/>
            <person name="Goldberg J."/>
            <person name="Griggs A."/>
            <person name="Gujja S."/>
            <person name="Hansen M."/>
            <person name="Howarth C."/>
            <person name="Imamovic A."/>
            <person name="Ireland A."/>
            <person name="Larimer J."/>
            <person name="McCowan C."/>
            <person name="Murphy C."/>
            <person name="Pearson M."/>
            <person name="Poon T.W."/>
            <person name="Priest M."/>
            <person name="Roberts A."/>
            <person name="Saif S."/>
            <person name="Shea T."/>
            <person name="Sykes S."/>
            <person name="Wortman J."/>
            <person name="Nusbaum C."/>
            <person name="Birren B."/>
        </authorList>
    </citation>
    <scope>NUCLEOTIDE SEQUENCE</scope>
    <source>
        <strain evidence="1">Fo47</strain>
    </source>
</reference>
<proteinExistence type="predicted"/>
<accession>W9K3J8</accession>
<dbReference type="VEuPathDB" id="FungiDB:FOZG_08127"/>
<name>W9K3J8_FUSOX</name>
<evidence type="ECO:0000313" key="1">
    <source>
        <dbReference type="EMBL" id="EWZ38881.1"/>
    </source>
</evidence>
<protein>
    <submittedName>
        <fullName evidence="1">Uncharacterized protein</fullName>
    </submittedName>
</protein>
<organism evidence="1">
    <name type="scientific">Fusarium oxysporum Fo47</name>
    <dbReference type="NCBI Taxonomy" id="660027"/>
    <lineage>
        <taxon>Eukaryota</taxon>
        <taxon>Fungi</taxon>
        <taxon>Dikarya</taxon>
        <taxon>Ascomycota</taxon>
        <taxon>Pezizomycotina</taxon>
        <taxon>Sordariomycetes</taxon>
        <taxon>Hypocreomycetidae</taxon>
        <taxon>Hypocreales</taxon>
        <taxon>Nectriaceae</taxon>
        <taxon>Fusarium</taxon>
        <taxon>Fusarium oxysporum species complex</taxon>
    </lineage>
</organism>
<dbReference type="EMBL" id="JH717900">
    <property type="protein sequence ID" value="EWZ38881.1"/>
    <property type="molecule type" value="Genomic_DNA"/>
</dbReference>
<reference evidence="1" key="1">
    <citation type="submission" date="2011-06" db="EMBL/GenBank/DDBJ databases">
        <title>The Genome Sequence of Fusarium oxysporum Fo47.</title>
        <authorList>
            <consortium name="The Broad Institute Genome Sequencing Platform"/>
            <person name="Ma L.-J."/>
            <person name="Gale L.R."/>
            <person name="Schwartz D.C."/>
            <person name="Zhou S."/>
            <person name="Corby-Kistler H."/>
            <person name="Young S.K."/>
            <person name="Zeng Q."/>
            <person name="Gargeya S."/>
            <person name="Fitzgerald M."/>
            <person name="Haas B."/>
            <person name="Abouelleil A."/>
            <person name="Alvarado L."/>
            <person name="Arachchi H.M."/>
            <person name="Berlin A."/>
            <person name="Brown A."/>
            <person name="Chapman S.B."/>
            <person name="Chen Z."/>
            <person name="Dunbar C."/>
            <person name="Freedman E."/>
            <person name="Gearin G."/>
            <person name="Gellesch M."/>
            <person name="Goldberg J."/>
            <person name="Griggs A."/>
            <person name="Gujja S."/>
            <person name="Heiman D."/>
            <person name="Howarth C."/>
            <person name="Larson L."/>
            <person name="Lui A."/>
            <person name="MacDonald P.J.P."/>
            <person name="Mehta T."/>
            <person name="Montmayeur A."/>
            <person name="Murphy C."/>
            <person name="Neiman D."/>
            <person name="Pearson M."/>
            <person name="Priest M."/>
            <person name="Roberts A."/>
            <person name="Saif S."/>
            <person name="Shea T."/>
            <person name="Shenoy N."/>
            <person name="Sisk P."/>
            <person name="Stolte C."/>
            <person name="Sykes S."/>
            <person name="Wortman J."/>
            <person name="Nusbaum C."/>
            <person name="Birren B."/>
        </authorList>
    </citation>
    <scope>NUCLEOTIDE SEQUENCE [LARGE SCALE GENOMIC DNA]</scope>
    <source>
        <strain evidence="1">Fo47</strain>
    </source>
</reference>